<name>A0A1D1ZDF1_9ARAE</name>
<gene>
    <name evidence="2" type="ORF">g.85520</name>
</gene>
<proteinExistence type="predicted"/>
<feature type="non-terminal residue" evidence="2">
    <location>
        <position position="1"/>
    </location>
</feature>
<feature type="region of interest" description="Disordered" evidence="1">
    <location>
        <begin position="92"/>
        <end position="119"/>
    </location>
</feature>
<feature type="compositionally biased region" description="Polar residues" evidence="1">
    <location>
        <begin position="96"/>
        <end position="106"/>
    </location>
</feature>
<reference evidence="2" key="1">
    <citation type="submission" date="2015-07" db="EMBL/GenBank/DDBJ databases">
        <title>Transcriptome Assembly of Anthurium amnicola.</title>
        <authorList>
            <person name="Suzuki J."/>
        </authorList>
    </citation>
    <scope>NUCLEOTIDE SEQUENCE</scope>
</reference>
<organism evidence="2">
    <name type="scientific">Anthurium amnicola</name>
    <dbReference type="NCBI Taxonomy" id="1678845"/>
    <lineage>
        <taxon>Eukaryota</taxon>
        <taxon>Viridiplantae</taxon>
        <taxon>Streptophyta</taxon>
        <taxon>Embryophyta</taxon>
        <taxon>Tracheophyta</taxon>
        <taxon>Spermatophyta</taxon>
        <taxon>Magnoliopsida</taxon>
        <taxon>Liliopsida</taxon>
        <taxon>Araceae</taxon>
        <taxon>Pothoideae</taxon>
        <taxon>Potheae</taxon>
        <taxon>Anthurium</taxon>
    </lineage>
</organism>
<evidence type="ECO:0000313" key="2">
    <source>
        <dbReference type="EMBL" id="JAT64930.1"/>
    </source>
</evidence>
<dbReference type="AlphaFoldDB" id="A0A1D1ZDF1"/>
<protein>
    <submittedName>
        <fullName evidence="2">Uncharacterized protein</fullName>
    </submittedName>
</protein>
<feature type="compositionally biased region" description="Basic residues" evidence="1">
    <location>
        <begin position="107"/>
        <end position="119"/>
    </location>
</feature>
<sequence length="119" mass="14136">YIYIYIYFFSLFFLVKKIQEKMSQQQEQNMAAKDDIITMTANKLFENIVLFFMSIFVLLCNSNTSSTPIEVQFHHLFLPQQQQAICKIMKNRSSKQDSQTHAITNHQHQHRRNSSKIKC</sequence>
<evidence type="ECO:0000256" key="1">
    <source>
        <dbReference type="SAM" id="MobiDB-lite"/>
    </source>
</evidence>
<dbReference type="EMBL" id="GDJX01003006">
    <property type="protein sequence ID" value="JAT64930.1"/>
    <property type="molecule type" value="Transcribed_RNA"/>
</dbReference>
<accession>A0A1D1ZDF1</accession>